<protein>
    <submittedName>
        <fullName evidence="2">Uncharacterized protein</fullName>
    </submittedName>
</protein>
<dbReference type="Proteomes" id="UP000501690">
    <property type="component" value="Linkage Group LG2"/>
</dbReference>
<reference evidence="2 3" key="1">
    <citation type="submission" date="2019-04" db="EMBL/GenBank/DDBJ databases">
        <title>An improved genome assembly and genetic linkage map for asparagus bean, Vigna unguiculata ssp. sesquipedialis.</title>
        <authorList>
            <person name="Xia Q."/>
            <person name="Zhang R."/>
            <person name="Dong Y."/>
        </authorList>
    </citation>
    <scope>NUCLEOTIDE SEQUENCE [LARGE SCALE GENOMIC DNA]</scope>
    <source>
        <tissue evidence="2">Leaf</tissue>
    </source>
</reference>
<sequence length="59" mass="6132">MAVAGETVARSVNLAQASQSRLGETNRGSPRPVYASGRPGDPLLILSERASRPGERGLA</sequence>
<gene>
    <name evidence="2" type="ORF">DEO72_LG2g1963</name>
</gene>
<accession>A0A4D6KY22</accession>
<feature type="compositionally biased region" description="Polar residues" evidence="1">
    <location>
        <begin position="14"/>
        <end position="28"/>
    </location>
</feature>
<evidence type="ECO:0000313" key="3">
    <source>
        <dbReference type="Proteomes" id="UP000501690"/>
    </source>
</evidence>
<dbReference type="EMBL" id="CP039346">
    <property type="protein sequence ID" value="QCD81633.1"/>
    <property type="molecule type" value="Genomic_DNA"/>
</dbReference>
<feature type="compositionally biased region" description="Basic and acidic residues" evidence="1">
    <location>
        <begin position="49"/>
        <end position="59"/>
    </location>
</feature>
<feature type="region of interest" description="Disordered" evidence="1">
    <location>
        <begin position="14"/>
        <end position="59"/>
    </location>
</feature>
<dbReference type="AlphaFoldDB" id="A0A4D6KY22"/>
<proteinExistence type="predicted"/>
<keyword evidence="3" id="KW-1185">Reference proteome</keyword>
<evidence type="ECO:0000313" key="2">
    <source>
        <dbReference type="EMBL" id="QCD81633.1"/>
    </source>
</evidence>
<evidence type="ECO:0000256" key="1">
    <source>
        <dbReference type="SAM" id="MobiDB-lite"/>
    </source>
</evidence>
<name>A0A4D6KY22_VIGUN</name>
<organism evidence="2 3">
    <name type="scientific">Vigna unguiculata</name>
    <name type="common">Cowpea</name>
    <dbReference type="NCBI Taxonomy" id="3917"/>
    <lineage>
        <taxon>Eukaryota</taxon>
        <taxon>Viridiplantae</taxon>
        <taxon>Streptophyta</taxon>
        <taxon>Embryophyta</taxon>
        <taxon>Tracheophyta</taxon>
        <taxon>Spermatophyta</taxon>
        <taxon>Magnoliopsida</taxon>
        <taxon>eudicotyledons</taxon>
        <taxon>Gunneridae</taxon>
        <taxon>Pentapetalae</taxon>
        <taxon>rosids</taxon>
        <taxon>fabids</taxon>
        <taxon>Fabales</taxon>
        <taxon>Fabaceae</taxon>
        <taxon>Papilionoideae</taxon>
        <taxon>50 kb inversion clade</taxon>
        <taxon>NPAAA clade</taxon>
        <taxon>indigoferoid/millettioid clade</taxon>
        <taxon>Phaseoleae</taxon>
        <taxon>Vigna</taxon>
    </lineage>
</organism>